<protein>
    <submittedName>
        <fullName evidence="2">Uncharacterized protein</fullName>
    </submittedName>
</protein>
<dbReference type="Proteomes" id="UP000288805">
    <property type="component" value="Unassembled WGS sequence"/>
</dbReference>
<evidence type="ECO:0000313" key="3">
    <source>
        <dbReference type="Proteomes" id="UP000288805"/>
    </source>
</evidence>
<sequence>MSKWRLGFNGGDVTTLGLCKQRNDKPKRIRATLEAKHSEDLRERGRPTKLRDLVGENLESEGQPRVSKTGEGQGCLRKEENKSEAWVRVVGLPVSLWEQDILRMIGDECGGFLAVDSQTKKMEELQWPDY</sequence>
<dbReference type="PANTHER" id="PTHR34427">
    <property type="entry name" value="DUF4283 DOMAIN PROTEIN"/>
    <property type="match status" value="1"/>
</dbReference>
<dbReference type="AlphaFoldDB" id="A0A438GWX3"/>
<evidence type="ECO:0000313" key="2">
    <source>
        <dbReference type="EMBL" id="RVW76704.1"/>
    </source>
</evidence>
<accession>A0A438GWX3</accession>
<proteinExistence type="predicted"/>
<dbReference type="EMBL" id="QGNW01000324">
    <property type="protein sequence ID" value="RVW76704.1"/>
    <property type="molecule type" value="Genomic_DNA"/>
</dbReference>
<name>A0A438GWX3_VITVI</name>
<comment type="caution">
    <text evidence="2">The sequence shown here is derived from an EMBL/GenBank/DDBJ whole genome shotgun (WGS) entry which is preliminary data.</text>
</comment>
<feature type="region of interest" description="Disordered" evidence="1">
    <location>
        <begin position="38"/>
        <end position="77"/>
    </location>
</feature>
<organism evidence="2 3">
    <name type="scientific">Vitis vinifera</name>
    <name type="common">Grape</name>
    <dbReference type="NCBI Taxonomy" id="29760"/>
    <lineage>
        <taxon>Eukaryota</taxon>
        <taxon>Viridiplantae</taxon>
        <taxon>Streptophyta</taxon>
        <taxon>Embryophyta</taxon>
        <taxon>Tracheophyta</taxon>
        <taxon>Spermatophyta</taxon>
        <taxon>Magnoliopsida</taxon>
        <taxon>eudicotyledons</taxon>
        <taxon>Gunneridae</taxon>
        <taxon>Pentapetalae</taxon>
        <taxon>rosids</taxon>
        <taxon>Vitales</taxon>
        <taxon>Vitaceae</taxon>
        <taxon>Viteae</taxon>
        <taxon>Vitis</taxon>
    </lineage>
</organism>
<evidence type="ECO:0000256" key="1">
    <source>
        <dbReference type="SAM" id="MobiDB-lite"/>
    </source>
</evidence>
<reference evidence="2 3" key="1">
    <citation type="journal article" date="2018" name="PLoS Genet.">
        <title>Population sequencing reveals clonal diversity and ancestral inbreeding in the grapevine cultivar Chardonnay.</title>
        <authorList>
            <person name="Roach M.J."/>
            <person name="Johnson D.L."/>
            <person name="Bohlmann J."/>
            <person name="van Vuuren H.J."/>
            <person name="Jones S.J."/>
            <person name="Pretorius I.S."/>
            <person name="Schmidt S.A."/>
            <person name="Borneman A.R."/>
        </authorList>
    </citation>
    <scope>NUCLEOTIDE SEQUENCE [LARGE SCALE GENOMIC DNA]</scope>
    <source>
        <strain evidence="3">cv. Chardonnay</strain>
        <tissue evidence="2">Leaf</tissue>
    </source>
</reference>
<gene>
    <name evidence="2" type="ORF">CK203_047537</name>
</gene>
<feature type="compositionally biased region" description="Basic and acidic residues" evidence="1">
    <location>
        <begin position="38"/>
        <end position="54"/>
    </location>
</feature>
<dbReference type="PANTHER" id="PTHR34427:SF5">
    <property type="entry name" value="DUF4283 DOMAIN-CONTAINING PROTEIN"/>
    <property type="match status" value="1"/>
</dbReference>